<accession>A0A7W9UIY7</accession>
<dbReference type="Proteomes" id="UP000540412">
    <property type="component" value="Unassembled WGS sequence"/>
</dbReference>
<proteinExistence type="predicted"/>
<dbReference type="EMBL" id="JACHIT010000001">
    <property type="protein sequence ID" value="MBB5914687.1"/>
    <property type="molecule type" value="Genomic_DNA"/>
</dbReference>
<organism evidence="1 2">
    <name type="scientific">Nocardia transvalensis</name>
    <dbReference type="NCBI Taxonomy" id="37333"/>
    <lineage>
        <taxon>Bacteria</taxon>
        <taxon>Bacillati</taxon>
        <taxon>Actinomycetota</taxon>
        <taxon>Actinomycetes</taxon>
        <taxon>Mycobacteriales</taxon>
        <taxon>Nocardiaceae</taxon>
        <taxon>Nocardia</taxon>
    </lineage>
</organism>
<name>A0A7W9UIY7_9NOCA</name>
<gene>
    <name evidence="1" type="ORF">BJY24_003554</name>
</gene>
<protein>
    <submittedName>
        <fullName evidence="1">Uncharacterized protein YukE</fullName>
    </submittedName>
</protein>
<dbReference type="AlphaFoldDB" id="A0A7W9UIY7"/>
<evidence type="ECO:0000313" key="2">
    <source>
        <dbReference type="Proteomes" id="UP000540412"/>
    </source>
</evidence>
<comment type="caution">
    <text evidence="1">The sequence shown here is derived from an EMBL/GenBank/DDBJ whole genome shotgun (WGS) entry which is preliminary data.</text>
</comment>
<keyword evidence="2" id="KW-1185">Reference proteome</keyword>
<dbReference type="Gene3D" id="1.10.287.1060">
    <property type="entry name" value="ESAT-6-like"/>
    <property type="match status" value="1"/>
</dbReference>
<sequence>MRATQPKFATLSDTVRTALADLKRVIDAEGECWGSDETGKSFAQNYTPGVGDGLTGIGALAGAVGKFGDSVTATANLLQQTDQEHAAALKQQQS</sequence>
<evidence type="ECO:0000313" key="1">
    <source>
        <dbReference type="EMBL" id="MBB5914687.1"/>
    </source>
</evidence>
<reference evidence="1 2" key="1">
    <citation type="submission" date="2020-08" db="EMBL/GenBank/DDBJ databases">
        <title>Sequencing the genomes of 1000 actinobacteria strains.</title>
        <authorList>
            <person name="Klenk H.-P."/>
        </authorList>
    </citation>
    <scope>NUCLEOTIDE SEQUENCE [LARGE SCALE GENOMIC DNA]</scope>
    <source>
        <strain evidence="1 2">DSM 43582</strain>
    </source>
</reference>
<dbReference type="RefSeq" id="WP_040746082.1">
    <property type="nucleotide sequence ID" value="NZ_JACHIT010000001.1"/>
</dbReference>